<accession>A0A0L0FYN9</accession>
<dbReference type="EMBL" id="KQ242009">
    <property type="protein sequence ID" value="KNC81671.1"/>
    <property type="molecule type" value="Genomic_DNA"/>
</dbReference>
<dbReference type="Proteomes" id="UP000054560">
    <property type="component" value="Unassembled WGS sequence"/>
</dbReference>
<dbReference type="GeneID" id="25906529"/>
<protein>
    <submittedName>
        <fullName evidence="2">Uncharacterized protein</fullName>
    </submittedName>
</protein>
<name>A0A0L0FYN9_9EUKA</name>
<evidence type="ECO:0000313" key="2">
    <source>
        <dbReference type="EMBL" id="KNC81671.1"/>
    </source>
</evidence>
<keyword evidence="1" id="KW-0472">Membrane</keyword>
<gene>
    <name evidence="2" type="ORF">SARC_06025</name>
</gene>
<evidence type="ECO:0000313" key="3">
    <source>
        <dbReference type="Proteomes" id="UP000054560"/>
    </source>
</evidence>
<evidence type="ECO:0000256" key="1">
    <source>
        <dbReference type="SAM" id="Phobius"/>
    </source>
</evidence>
<reference evidence="2 3" key="1">
    <citation type="submission" date="2011-02" db="EMBL/GenBank/DDBJ databases">
        <title>The Genome Sequence of Sphaeroforma arctica JP610.</title>
        <authorList>
            <consortium name="The Broad Institute Genome Sequencing Platform"/>
            <person name="Russ C."/>
            <person name="Cuomo C."/>
            <person name="Young S.K."/>
            <person name="Zeng Q."/>
            <person name="Gargeya S."/>
            <person name="Alvarado L."/>
            <person name="Berlin A."/>
            <person name="Chapman S.B."/>
            <person name="Chen Z."/>
            <person name="Freedman E."/>
            <person name="Gellesch M."/>
            <person name="Goldberg J."/>
            <person name="Griggs A."/>
            <person name="Gujja S."/>
            <person name="Heilman E."/>
            <person name="Heiman D."/>
            <person name="Howarth C."/>
            <person name="Mehta T."/>
            <person name="Neiman D."/>
            <person name="Pearson M."/>
            <person name="Roberts A."/>
            <person name="Saif S."/>
            <person name="Shea T."/>
            <person name="Shenoy N."/>
            <person name="Sisk P."/>
            <person name="Stolte C."/>
            <person name="Sykes S."/>
            <person name="White J."/>
            <person name="Yandava C."/>
            <person name="Burger G."/>
            <person name="Gray M.W."/>
            <person name="Holland P.W.H."/>
            <person name="King N."/>
            <person name="Lang F.B.F."/>
            <person name="Roger A.J."/>
            <person name="Ruiz-Trillo I."/>
            <person name="Haas B."/>
            <person name="Nusbaum C."/>
            <person name="Birren B."/>
        </authorList>
    </citation>
    <scope>NUCLEOTIDE SEQUENCE [LARGE SCALE GENOMIC DNA]</scope>
    <source>
        <strain evidence="2 3">JP610</strain>
    </source>
</reference>
<keyword evidence="1" id="KW-0812">Transmembrane</keyword>
<keyword evidence="1" id="KW-1133">Transmembrane helix</keyword>
<organism evidence="2 3">
    <name type="scientific">Sphaeroforma arctica JP610</name>
    <dbReference type="NCBI Taxonomy" id="667725"/>
    <lineage>
        <taxon>Eukaryota</taxon>
        <taxon>Ichthyosporea</taxon>
        <taxon>Ichthyophonida</taxon>
        <taxon>Sphaeroforma</taxon>
    </lineage>
</organism>
<dbReference type="OrthoDB" id="29661at2759"/>
<feature type="transmembrane region" description="Helical" evidence="1">
    <location>
        <begin position="47"/>
        <end position="70"/>
    </location>
</feature>
<keyword evidence="3" id="KW-1185">Reference proteome</keyword>
<dbReference type="AlphaFoldDB" id="A0A0L0FYN9"/>
<proteinExistence type="predicted"/>
<sequence length="78" mass="8622">MADAVSENISETIKDLNMEESIKETWIYVQEKFAEAAANAEADQGLYLAYGALLTMALIPIYFGCMLSLAPKSQDKKN</sequence>
<dbReference type="RefSeq" id="XP_014155573.1">
    <property type="nucleotide sequence ID" value="XM_014300098.1"/>
</dbReference>